<gene>
    <name evidence="6" type="ORF">J3R30DRAFT_3661719</name>
</gene>
<comment type="caution">
    <text evidence="6">The sequence shown here is derived from an EMBL/GenBank/DDBJ whole genome shotgun (WGS) entry which is preliminary data.</text>
</comment>
<evidence type="ECO:0000256" key="4">
    <source>
        <dbReference type="SAM" id="MobiDB-lite"/>
    </source>
</evidence>
<dbReference type="SUPFAM" id="SSF55194">
    <property type="entry name" value="Ribosome recycling factor, RRF"/>
    <property type="match status" value="1"/>
</dbReference>
<evidence type="ECO:0000259" key="5">
    <source>
        <dbReference type="Pfam" id="PF01765"/>
    </source>
</evidence>
<feature type="region of interest" description="Disordered" evidence="4">
    <location>
        <begin position="1"/>
        <end position="36"/>
    </location>
</feature>
<proteinExistence type="inferred from homology"/>
<keyword evidence="7" id="KW-1185">Reference proteome</keyword>
<sequence>MKETDERALNRKGAKSTAKLVPRSKQPITDPAAQEEYANAEQKMSVAVDWYRRECASIETRANGRVTPSLLSSVRVKFPKNDHAFKLEEISTVGIRNASELIITVFEEESLKHVERALYDAKLPGLSSFQKHDNRTLKIPVPKPTVEARKALFAAAERQAEDTRVQIRRHHQASLKKGKYEKHSIELDEFQKLTARFVNNIDTILKDLKK</sequence>
<dbReference type="InterPro" id="IPR023584">
    <property type="entry name" value="Ribosome_recyc_fac_dom"/>
</dbReference>
<name>A0A9W9DH22_9AGAR</name>
<evidence type="ECO:0000256" key="2">
    <source>
        <dbReference type="ARBA" id="ARBA00022917"/>
    </source>
</evidence>
<dbReference type="PANTHER" id="PTHR20982:SF3">
    <property type="entry name" value="MITOCHONDRIAL RIBOSOME RECYCLING FACTOR PSEUDO 1"/>
    <property type="match status" value="1"/>
</dbReference>
<comment type="similarity">
    <text evidence="1">Belongs to the RRF family.</text>
</comment>
<dbReference type="PANTHER" id="PTHR20982">
    <property type="entry name" value="RIBOSOME RECYCLING FACTOR"/>
    <property type="match status" value="1"/>
</dbReference>
<dbReference type="AlphaFoldDB" id="A0A9W9DH22"/>
<dbReference type="Gene3D" id="1.10.132.20">
    <property type="entry name" value="Ribosome-recycling factor"/>
    <property type="match status" value="1"/>
</dbReference>
<protein>
    <submittedName>
        <fullName evidence="6">Ribosome recycling factor domain-containing protein</fullName>
    </submittedName>
</protein>
<dbReference type="GO" id="GO:0005739">
    <property type="term" value="C:mitochondrion"/>
    <property type="evidence" value="ECO:0007669"/>
    <property type="project" value="TreeGrafter"/>
</dbReference>
<dbReference type="Proteomes" id="UP001150266">
    <property type="component" value="Unassembled WGS sequence"/>
</dbReference>
<evidence type="ECO:0000313" key="7">
    <source>
        <dbReference type="Proteomes" id="UP001150266"/>
    </source>
</evidence>
<feature type="domain" description="Ribosome recycling factor" evidence="5">
    <location>
        <begin position="61"/>
        <end position="209"/>
    </location>
</feature>
<dbReference type="EMBL" id="JAOTPV010000034">
    <property type="protein sequence ID" value="KAJ4468753.1"/>
    <property type="molecule type" value="Genomic_DNA"/>
</dbReference>
<comment type="function">
    <text evidence="3">Necessary for protein synthesis in mitochondria. Functions as a ribosome recycling factor in mitochondria.</text>
</comment>
<dbReference type="GO" id="GO:0043023">
    <property type="term" value="F:ribosomal large subunit binding"/>
    <property type="evidence" value="ECO:0007669"/>
    <property type="project" value="TreeGrafter"/>
</dbReference>
<reference evidence="6" key="1">
    <citation type="submission" date="2022-08" db="EMBL/GenBank/DDBJ databases">
        <title>A Global Phylogenomic Analysis of the Shiitake Genus Lentinula.</title>
        <authorList>
            <consortium name="DOE Joint Genome Institute"/>
            <person name="Sierra-Patev S."/>
            <person name="Min B."/>
            <person name="Naranjo-Ortiz M."/>
            <person name="Looney B."/>
            <person name="Konkel Z."/>
            <person name="Slot J.C."/>
            <person name="Sakamoto Y."/>
            <person name="Steenwyk J.L."/>
            <person name="Rokas A."/>
            <person name="Carro J."/>
            <person name="Camarero S."/>
            <person name="Ferreira P."/>
            <person name="Molpeceres G."/>
            <person name="Ruiz-Duenas F.J."/>
            <person name="Serrano A."/>
            <person name="Henrissat B."/>
            <person name="Drula E."/>
            <person name="Hughes K.W."/>
            <person name="Mata J.L."/>
            <person name="Ishikawa N.K."/>
            <person name="Vargas-Isla R."/>
            <person name="Ushijima S."/>
            <person name="Smith C.A."/>
            <person name="Ahrendt S."/>
            <person name="Andreopoulos W."/>
            <person name="He G."/>
            <person name="Labutti K."/>
            <person name="Lipzen A."/>
            <person name="Ng V."/>
            <person name="Riley R."/>
            <person name="Sandor L."/>
            <person name="Barry K."/>
            <person name="Martinez A.T."/>
            <person name="Xiao Y."/>
            <person name="Gibbons J.G."/>
            <person name="Terashima K."/>
            <person name="Grigoriev I.V."/>
            <person name="Hibbett D.S."/>
        </authorList>
    </citation>
    <scope>NUCLEOTIDE SEQUENCE</scope>
    <source>
        <strain evidence="6">JLM2183</strain>
    </source>
</reference>
<evidence type="ECO:0000313" key="6">
    <source>
        <dbReference type="EMBL" id="KAJ4468753.1"/>
    </source>
</evidence>
<dbReference type="Gene3D" id="3.30.1360.40">
    <property type="match status" value="1"/>
</dbReference>
<dbReference type="InterPro" id="IPR036191">
    <property type="entry name" value="RRF_sf"/>
</dbReference>
<dbReference type="Pfam" id="PF01765">
    <property type="entry name" value="RRF"/>
    <property type="match status" value="1"/>
</dbReference>
<dbReference type="InterPro" id="IPR002661">
    <property type="entry name" value="Ribosome_recyc_fac"/>
</dbReference>
<organism evidence="6 7">
    <name type="scientific">Lentinula aciculospora</name>
    <dbReference type="NCBI Taxonomy" id="153920"/>
    <lineage>
        <taxon>Eukaryota</taxon>
        <taxon>Fungi</taxon>
        <taxon>Dikarya</taxon>
        <taxon>Basidiomycota</taxon>
        <taxon>Agaricomycotina</taxon>
        <taxon>Agaricomycetes</taxon>
        <taxon>Agaricomycetidae</taxon>
        <taxon>Agaricales</taxon>
        <taxon>Marasmiineae</taxon>
        <taxon>Omphalotaceae</taxon>
        <taxon>Lentinula</taxon>
    </lineage>
</organism>
<dbReference type="GO" id="GO:0006412">
    <property type="term" value="P:translation"/>
    <property type="evidence" value="ECO:0007669"/>
    <property type="project" value="UniProtKB-KW"/>
</dbReference>
<evidence type="ECO:0000256" key="1">
    <source>
        <dbReference type="ARBA" id="ARBA00005912"/>
    </source>
</evidence>
<dbReference type="OrthoDB" id="407355at2759"/>
<evidence type="ECO:0000256" key="3">
    <source>
        <dbReference type="ARBA" id="ARBA00024909"/>
    </source>
</evidence>
<keyword evidence="2" id="KW-0648">Protein biosynthesis</keyword>
<accession>A0A9W9DH22</accession>